<evidence type="ECO:0000256" key="15">
    <source>
        <dbReference type="PIRSR" id="PIRSR000977-2"/>
    </source>
</evidence>
<dbReference type="Pfam" id="PF08411">
    <property type="entry name" value="ExoI_SH3"/>
    <property type="match status" value="1"/>
</dbReference>
<dbReference type="Pfam" id="PF00929">
    <property type="entry name" value="RNase_T"/>
    <property type="match status" value="1"/>
</dbReference>
<dbReference type="GO" id="GO:0003677">
    <property type="term" value="F:DNA binding"/>
    <property type="evidence" value="ECO:0007669"/>
    <property type="project" value="UniProtKB-KW"/>
</dbReference>
<keyword evidence="10" id="KW-0238">DNA-binding</keyword>
<dbReference type="InterPro" id="IPR034747">
    <property type="entry name" value="EXOI_SH3"/>
</dbReference>
<dbReference type="EC" id="3.1.11.1" evidence="2"/>
<evidence type="ECO:0000256" key="3">
    <source>
        <dbReference type="ARBA" id="ARBA00019900"/>
    </source>
</evidence>
<feature type="domain" description="ExoI C-terminal" evidence="17">
    <location>
        <begin position="355"/>
        <end position="478"/>
    </location>
</feature>
<evidence type="ECO:0000256" key="11">
    <source>
        <dbReference type="ARBA" id="ARBA00023204"/>
    </source>
</evidence>
<evidence type="ECO:0000256" key="14">
    <source>
        <dbReference type="PIRSR" id="PIRSR000977-1"/>
    </source>
</evidence>
<evidence type="ECO:0000256" key="9">
    <source>
        <dbReference type="ARBA" id="ARBA00022842"/>
    </source>
</evidence>
<keyword evidence="5 15" id="KW-0479">Metal-binding</keyword>
<dbReference type="EMBL" id="CP036150">
    <property type="protein sequence ID" value="QEN08664.1"/>
    <property type="molecule type" value="Genomic_DNA"/>
</dbReference>
<evidence type="ECO:0000256" key="7">
    <source>
        <dbReference type="ARBA" id="ARBA00022801"/>
    </source>
</evidence>
<dbReference type="SMART" id="SM00479">
    <property type="entry name" value="EXOIII"/>
    <property type="match status" value="1"/>
</dbReference>
<dbReference type="Gene3D" id="3.30.420.10">
    <property type="entry name" value="Ribonuclease H-like superfamily/Ribonuclease H"/>
    <property type="match status" value="1"/>
</dbReference>
<keyword evidence="9 15" id="KW-0460">Magnesium</keyword>
<feature type="binding site" evidence="15">
    <location>
        <position position="9"/>
    </location>
    <ligand>
        <name>Mg(2+)</name>
        <dbReference type="ChEBI" id="CHEBI:18420"/>
        <label>2</label>
    </ligand>
</feature>
<dbReference type="InterPro" id="IPR058561">
    <property type="entry name" value="Exonuc_1_C"/>
</dbReference>
<keyword evidence="6" id="KW-0227">DNA damage</keyword>
<evidence type="ECO:0000313" key="19">
    <source>
        <dbReference type="Proteomes" id="UP000324209"/>
    </source>
</evidence>
<sequence>MTFLWYDLETFGKNPRWDRVAQFAAVRTNEQFEIMEDPVVLYCRITPDYIPDPYACLVTGITPQESLEKGLREYDFIKAIDKEFSRPGTCVAGYNSIRFDDEFIRNLYYRNFLDPYRREWADGNSRWDILDLVRATHDLRPEGITWPQHEDGRPLFKLEKLSEANGISHEHAHDALSDVYATIGMARLIAEKQPRIYNYFFEHRQKDDIKKIINLESREPLVHTSGMLTSQTGCTTLMAPLVVDPLMRNSIHCFDLRFDPTPLLELTVGEIRHRVFTPRKELADEGLERIPLKDINIGKCPIVAPMNTLDDEAALRLGIDKETCLEHSRLLQSDPGLLQKIREVFNQDKSKYYSVEDDPDLQIYSGGFFRDDDRIRMKIIHETAPEELKTLTLNFFDPRIPEMLRRFIGRNFPATLDAEEMAAWKSACAGRILFPKARGALDHGGFLKVLENLKYSTDVTPAQKLVVKELEKYEEILKDQVLKYAPS</sequence>
<organism evidence="18 19">
    <name type="scientific">Oceanispirochaeta crateris</name>
    <dbReference type="NCBI Taxonomy" id="2518645"/>
    <lineage>
        <taxon>Bacteria</taxon>
        <taxon>Pseudomonadati</taxon>
        <taxon>Spirochaetota</taxon>
        <taxon>Spirochaetia</taxon>
        <taxon>Spirochaetales</taxon>
        <taxon>Spirochaetaceae</taxon>
        <taxon>Oceanispirochaeta</taxon>
    </lineage>
</organism>
<dbReference type="GO" id="GO:0008310">
    <property type="term" value="F:single-stranded DNA 3'-5' DNA exonuclease activity"/>
    <property type="evidence" value="ECO:0007669"/>
    <property type="project" value="UniProtKB-EC"/>
</dbReference>
<keyword evidence="8" id="KW-0269">Exonuclease</keyword>
<gene>
    <name evidence="18" type="ORF">EXM22_11945</name>
</gene>
<dbReference type="Gene3D" id="1.20.1280.70">
    <property type="entry name" value="Exonuclease ExoI, domain 3"/>
    <property type="match status" value="1"/>
</dbReference>
<keyword evidence="11" id="KW-0234">DNA repair</keyword>
<dbReference type="PIRSF" id="PIRSF000977">
    <property type="entry name" value="Exodeoxyribonuclease_I"/>
    <property type="match status" value="1"/>
</dbReference>
<comment type="catalytic activity">
    <reaction evidence="1">
        <text>Exonucleolytic cleavage in the 3'- to 5'-direction to yield nucleoside 5'-phosphates.</text>
        <dbReference type="EC" id="3.1.11.1"/>
    </reaction>
</comment>
<keyword evidence="7 18" id="KW-0378">Hydrolase</keyword>
<evidence type="ECO:0000313" key="18">
    <source>
        <dbReference type="EMBL" id="QEN08664.1"/>
    </source>
</evidence>
<evidence type="ECO:0000256" key="13">
    <source>
        <dbReference type="ARBA" id="ARBA00046792"/>
    </source>
</evidence>
<dbReference type="Gene3D" id="1.10.287.1240">
    <property type="match status" value="1"/>
</dbReference>
<protein>
    <recommendedName>
        <fullName evidence="3">Exodeoxyribonuclease I</fullName>
        <ecNumber evidence="2">3.1.11.1</ecNumber>
    </recommendedName>
    <alternativeName>
        <fullName evidence="12">DNA deoxyribophosphodiesterase</fullName>
    </alternativeName>
</protein>
<keyword evidence="19" id="KW-1185">Reference proteome</keyword>
<dbReference type="RefSeq" id="WP_149486745.1">
    <property type="nucleotide sequence ID" value="NZ_CP036150.1"/>
</dbReference>
<dbReference type="InterPro" id="IPR036397">
    <property type="entry name" value="RNaseH_sf"/>
</dbReference>
<evidence type="ECO:0000259" key="17">
    <source>
        <dbReference type="PROSITE" id="PS51785"/>
    </source>
</evidence>
<dbReference type="InterPro" id="IPR013620">
    <property type="entry name" value="Exonuc_1_SH3"/>
</dbReference>
<dbReference type="KEGG" id="ock:EXM22_11945"/>
<proteinExistence type="predicted"/>
<evidence type="ECO:0000259" key="16">
    <source>
        <dbReference type="PROSITE" id="PS51784"/>
    </source>
</evidence>
<dbReference type="Gene3D" id="3.30.1520.20">
    <property type="entry name" value="Exonuclease ExoI, domain 2"/>
    <property type="match status" value="1"/>
</dbReference>
<dbReference type="SUPFAM" id="SSF53098">
    <property type="entry name" value="Ribonuclease H-like"/>
    <property type="match status" value="1"/>
</dbReference>
<dbReference type="FunFam" id="3.30.420.10:FF:000033">
    <property type="entry name" value="Exodeoxyribonuclease I"/>
    <property type="match status" value="1"/>
</dbReference>
<dbReference type="Proteomes" id="UP000324209">
    <property type="component" value="Chromosome"/>
</dbReference>
<dbReference type="InterPro" id="IPR013520">
    <property type="entry name" value="Ribonucl_H"/>
</dbReference>
<feature type="binding site" evidence="15">
    <location>
        <position position="178"/>
    </location>
    <ligand>
        <name>Mg(2+)</name>
        <dbReference type="ChEBI" id="CHEBI:18420"/>
        <label>2</label>
    </ligand>
</feature>
<comment type="cofactor">
    <cofactor evidence="15">
        <name>Mg(2+)</name>
        <dbReference type="ChEBI" id="CHEBI:18420"/>
    </cofactor>
    <text evidence="15">Binds 2 Mg(2+) ions per monomer.</text>
</comment>
<feature type="binding site" evidence="14">
    <location>
        <position position="9"/>
    </location>
    <ligand>
        <name>substrate</name>
    </ligand>
</feature>
<comment type="subunit">
    <text evidence="13">Monomer. Interacts with ssb (via C-terminus); this interaction stimulates the exonuclease activity by recruiting the enzyme to its substrate.</text>
</comment>
<evidence type="ECO:0000256" key="12">
    <source>
        <dbReference type="ARBA" id="ARBA00031220"/>
    </source>
</evidence>
<feature type="domain" description="ExoI SH3-like" evidence="16">
    <location>
        <begin position="194"/>
        <end position="349"/>
    </location>
</feature>
<dbReference type="OrthoDB" id="9776650at2"/>
<feature type="binding site" evidence="14">
    <location>
        <position position="157"/>
    </location>
    <ligand>
        <name>substrate</name>
    </ligand>
</feature>
<dbReference type="AlphaFoldDB" id="A0A5C1QPY0"/>
<reference evidence="18 19" key="1">
    <citation type="submission" date="2019-02" db="EMBL/GenBank/DDBJ databases">
        <title>Complete Genome Sequence and Methylome Analysis of free living Spirochaetas.</title>
        <authorList>
            <person name="Fomenkov A."/>
            <person name="Dubinina G."/>
            <person name="Leshcheva N."/>
            <person name="Mikheeva N."/>
            <person name="Grabovich M."/>
            <person name="Vincze T."/>
            <person name="Roberts R.J."/>
        </authorList>
    </citation>
    <scope>NUCLEOTIDE SEQUENCE [LARGE SCALE GENOMIC DNA]</scope>
    <source>
        <strain evidence="18 19">K2</strain>
    </source>
</reference>
<dbReference type="PROSITE" id="PS51784">
    <property type="entry name" value="EXOI_SH3"/>
    <property type="match status" value="1"/>
</dbReference>
<accession>A0A5C1QPY0</accession>
<dbReference type="InterPro" id="IPR038649">
    <property type="entry name" value="EXOI_SH3_sf"/>
</dbReference>
<evidence type="ECO:0000256" key="5">
    <source>
        <dbReference type="ARBA" id="ARBA00022723"/>
    </source>
</evidence>
<feature type="binding site" evidence="15">
    <location>
        <position position="7"/>
    </location>
    <ligand>
        <name>Mg(2+)</name>
        <dbReference type="ChEBI" id="CHEBI:18420"/>
        <label>1</label>
    </ligand>
</feature>
<dbReference type="PROSITE" id="PS51785">
    <property type="entry name" value="EXOI_C"/>
    <property type="match status" value="1"/>
</dbReference>
<evidence type="ECO:0000256" key="6">
    <source>
        <dbReference type="ARBA" id="ARBA00022763"/>
    </source>
</evidence>
<dbReference type="InterPro" id="IPR012337">
    <property type="entry name" value="RNaseH-like_sf"/>
</dbReference>
<dbReference type="GO" id="GO:0046872">
    <property type="term" value="F:metal ion binding"/>
    <property type="evidence" value="ECO:0007669"/>
    <property type="project" value="UniProtKB-KW"/>
</dbReference>
<dbReference type="GO" id="GO:0006281">
    <property type="term" value="P:DNA repair"/>
    <property type="evidence" value="ECO:0007669"/>
    <property type="project" value="UniProtKB-KW"/>
</dbReference>
<dbReference type="CDD" id="cd06138">
    <property type="entry name" value="ExoI_N"/>
    <property type="match status" value="1"/>
</dbReference>
<keyword evidence="4" id="KW-0540">Nuclease</keyword>
<dbReference type="NCBIfam" id="NF008746">
    <property type="entry name" value="PRK11779.1"/>
    <property type="match status" value="1"/>
</dbReference>
<evidence type="ECO:0000256" key="8">
    <source>
        <dbReference type="ARBA" id="ARBA00022839"/>
    </source>
</evidence>
<evidence type="ECO:0000256" key="2">
    <source>
        <dbReference type="ARBA" id="ARBA00012108"/>
    </source>
</evidence>
<dbReference type="Pfam" id="PF26016">
    <property type="entry name" value="ExoI_C"/>
    <property type="match status" value="1"/>
</dbReference>
<evidence type="ECO:0000256" key="10">
    <source>
        <dbReference type="ARBA" id="ARBA00023125"/>
    </source>
</evidence>
<evidence type="ECO:0000256" key="1">
    <source>
        <dbReference type="ARBA" id="ARBA00000563"/>
    </source>
</evidence>
<name>A0A5C1QPY0_9SPIO</name>
<dbReference type="InterPro" id="IPR023607">
    <property type="entry name" value="Exodeoxyribonuclease_I"/>
</dbReference>
<evidence type="ECO:0000256" key="4">
    <source>
        <dbReference type="ARBA" id="ARBA00022722"/>
    </source>
</evidence>